<proteinExistence type="predicted"/>
<name>A0A2P6Q220_ROSCH</name>
<dbReference type="InterPro" id="IPR025322">
    <property type="entry name" value="PADRE_dom"/>
</dbReference>
<dbReference type="Proteomes" id="UP000238479">
    <property type="component" value="Chromosome 5"/>
</dbReference>
<dbReference type="Pfam" id="PF14009">
    <property type="entry name" value="PADRE"/>
    <property type="match status" value="1"/>
</dbReference>
<sequence>MGNCVRVPFHPPQEKIKVVVFNGGVEEFSAPTTAEEITSGPYTGYKLVHKANPYTPLRPGTKLEPGEVYHLVPNLVWLNKASVPSKMAHQEQQSGKRQKVRIVVTREQLGLLLNGAKKIRSLNIGSRGSQEPRKWRPSLAMIPEVRKF</sequence>
<dbReference type="EMBL" id="PDCK01000043">
    <property type="protein sequence ID" value="PRQ28217.1"/>
    <property type="molecule type" value="Genomic_DNA"/>
</dbReference>
<dbReference type="OMA" id="KIRVLIF"/>
<dbReference type="AlphaFoldDB" id="A0A2P6Q220"/>
<dbReference type="PANTHER" id="PTHR33148">
    <property type="entry name" value="PLASTID MOVEMENT IMPAIRED PROTEIN-RELATED"/>
    <property type="match status" value="1"/>
</dbReference>
<keyword evidence="2" id="KW-1185">Reference proteome</keyword>
<protein>
    <submittedName>
        <fullName evidence="1">Uncharacterized protein</fullName>
    </submittedName>
</protein>
<evidence type="ECO:0000313" key="2">
    <source>
        <dbReference type="Proteomes" id="UP000238479"/>
    </source>
</evidence>
<gene>
    <name evidence="1" type="ORF">RchiOBHm_Chr5g0000641</name>
</gene>
<dbReference type="Gramene" id="PRQ28217">
    <property type="protein sequence ID" value="PRQ28217"/>
    <property type="gene ID" value="RchiOBHm_Chr5g0000641"/>
</dbReference>
<dbReference type="PANTHER" id="PTHR33148:SF50">
    <property type="entry name" value="DUF4228 DOMAIN-CONTAINING PROTEIN"/>
    <property type="match status" value="1"/>
</dbReference>
<evidence type="ECO:0000313" key="1">
    <source>
        <dbReference type="EMBL" id="PRQ28217.1"/>
    </source>
</evidence>
<accession>A0A2P6Q220</accession>
<reference evidence="1 2" key="1">
    <citation type="journal article" date="2018" name="Nat. Genet.">
        <title>The Rosa genome provides new insights in the design of modern roses.</title>
        <authorList>
            <person name="Bendahmane M."/>
        </authorList>
    </citation>
    <scope>NUCLEOTIDE SEQUENCE [LARGE SCALE GENOMIC DNA]</scope>
    <source>
        <strain evidence="2">cv. Old Blush</strain>
    </source>
</reference>
<comment type="caution">
    <text evidence="1">The sequence shown here is derived from an EMBL/GenBank/DDBJ whole genome shotgun (WGS) entry which is preliminary data.</text>
</comment>
<organism evidence="1 2">
    <name type="scientific">Rosa chinensis</name>
    <name type="common">China rose</name>
    <dbReference type="NCBI Taxonomy" id="74649"/>
    <lineage>
        <taxon>Eukaryota</taxon>
        <taxon>Viridiplantae</taxon>
        <taxon>Streptophyta</taxon>
        <taxon>Embryophyta</taxon>
        <taxon>Tracheophyta</taxon>
        <taxon>Spermatophyta</taxon>
        <taxon>Magnoliopsida</taxon>
        <taxon>eudicotyledons</taxon>
        <taxon>Gunneridae</taxon>
        <taxon>Pentapetalae</taxon>
        <taxon>rosids</taxon>
        <taxon>fabids</taxon>
        <taxon>Rosales</taxon>
        <taxon>Rosaceae</taxon>
        <taxon>Rosoideae</taxon>
        <taxon>Rosoideae incertae sedis</taxon>
        <taxon>Rosa</taxon>
    </lineage>
</organism>